<dbReference type="EMBL" id="VBOU01000097">
    <property type="protein sequence ID" value="TMQ52524.1"/>
    <property type="molecule type" value="Genomic_DNA"/>
</dbReference>
<evidence type="ECO:0000256" key="1">
    <source>
        <dbReference type="SAM" id="MobiDB-lite"/>
    </source>
</evidence>
<accession>A0A538SMC7</accession>
<dbReference type="InterPro" id="IPR037523">
    <property type="entry name" value="VOC_core"/>
</dbReference>
<reference evidence="3 4" key="1">
    <citation type="journal article" date="2019" name="Nat. Microbiol.">
        <title>Mediterranean grassland soil C-N compound turnover is dependent on rainfall and depth, and is mediated by genomically divergent microorganisms.</title>
        <authorList>
            <person name="Diamond S."/>
            <person name="Andeer P.F."/>
            <person name="Li Z."/>
            <person name="Crits-Christoph A."/>
            <person name="Burstein D."/>
            <person name="Anantharaman K."/>
            <person name="Lane K.R."/>
            <person name="Thomas B.C."/>
            <person name="Pan C."/>
            <person name="Northen T.R."/>
            <person name="Banfield J.F."/>
        </authorList>
    </citation>
    <scope>NUCLEOTIDE SEQUENCE [LARGE SCALE GENOMIC DNA]</scope>
    <source>
        <strain evidence="3">WS_4</strain>
    </source>
</reference>
<name>A0A538SMC7_UNCEI</name>
<gene>
    <name evidence="3" type="ORF">E6K74_12125</name>
</gene>
<evidence type="ECO:0000259" key="2">
    <source>
        <dbReference type="PROSITE" id="PS51819"/>
    </source>
</evidence>
<dbReference type="Proteomes" id="UP000319829">
    <property type="component" value="Unassembled WGS sequence"/>
</dbReference>
<proteinExistence type="predicted"/>
<protein>
    <recommendedName>
        <fullName evidence="2">VOC domain-containing protein</fullName>
    </recommendedName>
</protein>
<feature type="region of interest" description="Disordered" evidence="1">
    <location>
        <begin position="109"/>
        <end position="152"/>
    </location>
</feature>
<dbReference type="SUPFAM" id="SSF54593">
    <property type="entry name" value="Glyoxalase/Bleomycin resistance protein/Dihydroxybiphenyl dioxygenase"/>
    <property type="match status" value="1"/>
</dbReference>
<sequence length="282" mass="31156">MRSERIRFSVRICAAIFAPMSRSSVSPIRMTLFFPPGPVVAQPAMARPSAIAAPQTIRIEITIPPFGIERGVRSRRGVYVPPLAKVNQTPLFAGLGCGIIFVRQGIRHQTHKEEPMPARKKATSRAATKKRAPARRKPAAKKAAKKPLAKAPASAPSAIGLLSQHMDYTTHRFDDVKRFYTDLLGFRRFEQDPTMNYLFVQTGQSSSVGFMPPMQGMGEPSPAKEPTLYFMVKDVDRAYSALAAKGLQFEGPPADMPWGHRVVSTIDPEGRRVMLATAKRRS</sequence>
<dbReference type="Pfam" id="PF00903">
    <property type="entry name" value="Glyoxalase"/>
    <property type="match status" value="1"/>
</dbReference>
<organism evidence="3 4">
    <name type="scientific">Eiseniibacteriota bacterium</name>
    <dbReference type="NCBI Taxonomy" id="2212470"/>
    <lineage>
        <taxon>Bacteria</taxon>
        <taxon>Candidatus Eiseniibacteriota</taxon>
    </lineage>
</organism>
<feature type="compositionally biased region" description="Basic residues" evidence="1">
    <location>
        <begin position="118"/>
        <end position="148"/>
    </location>
</feature>
<dbReference type="PROSITE" id="PS51819">
    <property type="entry name" value="VOC"/>
    <property type="match status" value="1"/>
</dbReference>
<feature type="domain" description="VOC" evidence="2">
    <location>
        <begin position="160"/>
        <end position="278"/>
    </location>
</feature>
<dbReference type="InterPro" id="IPR029068">
    <property type="entry name" value="Glyas_Bleomycin-R_OHBP_Dase"/>
</dbReference>
<evidence type="ECO:0000313" key="3">
    <source>
        <dbReference type="EMBL" id="TMQ52524.1"/>
    </source>
</evidence>
<dbReference type="Gene3D" id="3.10.180.10">
    <property type="entry name" value="2,3-Dihydroxybiphenyl 1,2-Dioxygenase, domain 1"/>
    <property type="match status" value="1"/>
</dbReference>
<evidence type="ECO:0000313" key="4">
    <source>
        <dbReference type="Proteomes" id="UP000319829"/>
    </source>
</evidence>
<dbReference type="AlphaFoldDB" id="A0A538SMC7"/>
<dbReference type="InterPro" id="IPR004360">
    <property type="entry name" value="Glyas_Fos-R_dOase_dom"/>
</dbReference>
<comment type="caution">
    <text evidence="3">The sequence shown here is derived from an EMBL/GenBank/DDBJ whole genome shotgun (WGS) entry which is preliminary data.</text>
</comment>